<keyword evidence="2" id="KW-1185">Reference proteome</keyword>
<evidence type="ECO:0000313" key="2">
    <source>
        <dbReference type="Proteomes" id="UP000479190"/>
    </source>
</evidence>
<dbReference type="Proteomes" id="UP000479190">
    <property type="component" value="Unassembled WGS sequence"/>
</dbReference>
<organism evidence="1 2">
    <name type="scientific">Trichogramma brassicae</name>
    <dbReference type="NCBI Taxonomy" id="86971"/>
    <lineage>
        <taxon>Eukaryota</taxon>
        <taxon>Metazoa</taxon>
        <taxon>Ecdysozoa</taxon>
        <taxon>Arthropoda</taxon>
        <taxon>Hexapoda</taxon>
        <taxon>Insecta</taxon>
        <taxon>Pterygota</taxon>
        <taxon>Neoptera</taxon>
        <taxon>Endopterygota</taxon>
        <taxon>Hymenoptera</taxon>
        <taxon>Apocrita</taxon>
        <taxon>Proctotrupomorpha</taxon>
        <taxon>Chalcidoidea</taxon>
        <taxon>Trichogrammatidae</taxon>
        <taxon>Trichogramma</taxon>
    </lineage>
</organism>
<dbReference type="EMBL" id="CADCXV010001136">
    <property type="protein sequence ID" value="CAB0041850.1"/>
    <property type="molecule type" value="Genomic_DNA"/>
</dbReference>
<protein>
    <submittedName>
        <fullName evidence="1">Uncharacterized protein</fullName>
    </submittedName>
</protein>
<proteinExistence type="predicted"/>
<gene>
    <name evidence="1" type="ORF">TBRA_LOCUS13499</name>
</gene>
<sequence>MSHANWKTIQRIDMTDLLNGPKDLLNIYVQLTHLCNYTCASADILKQAQLQWDAALTRRAFQVRVMDLLQNFFGVSWYPILKLPYHRGSTTTASRRSKKVVLFLQCGSATYIGTDEVFFKALGLLNGMAAITSDASSYNISIV</sequence>
<name>A0A6H5J326_9HYME</name>
<dbReference type="AlphaFoldDB" id="A0A6H5J326"/>
<evidence type="ECO:0000313" key="1">
    <source>
        <dbReference type="EMBL" id="CAB0041850.1"/>
    </source>
</evidence>
<reference evidence="1 2" key="1">
    <citation type="submission" date="2020-02" db="EMBL/GenBank/DDBJ databases">
        <authorList>
            <person name="Ferguson B K."/>
        </authorList>
    </citation>
    <scope>NUCLEOTIDE SEQUENCE [LARGE SCALE GENOMIC DNA]</scope>
</reference>
<accession>A0A6H5J326</accession>